<sequence>MPCEIEKMLMAHGPCLSTEVTRMLEEQGLSADAARKRVSRGFFGLKHLAELKFPRNSKFLYLQHDYLSDRYYRALTRAILGSNSAYAPALAALLQRGSVVPRAHFLSACGAPVQQKKHLSAETILARLLSAKVVSELLVPGVGPCIIAWTKFNQEFNRSDINDLKARLICEKVLLGAIGMWARHLGIVSFDKVHLRDESESVPTVGTFTWDLAAPSYLAPMLEWRKDGKLSPGFVVCDVLLGKQMTEVGINPFLQKFSTLTSLKSIGRCLPIFVADGYSPTALRRAKELGVIPATPRTLFGDEVAEGLSQLASVLSMAARASIKPEVFDELFNRLGKIEGATANIRGALFEYFAAELARAALSDNVERNRVFRDQNGTAAEVDIVAVKSKRSVYFIECKGYQPSGTIPDSSIERWLSQTIPLVRQQALSHPDWRGLELHFEFWTTGNLTNVAENKILQAKAATQKFVIEYRRAADIYALAEETRDQSLIRTLRQYFLEDPAATVERDVEIRIEREKRAEERRSSRSRVISEDVPILAEVPQGLTEFSNGPPPWTAK</sequence>
<dbReference type="InterPro" id="IPR011335">
    <property type="entry name" value="Restrct_endonuc-II-like"/>
</dbReference>
<dbReference type="EMBL" id="BDQG01000001">
    <property type="protein sequence ID" value="GAW65513.1"/>
    <property type="molecule type" value="Genomic_DNA"/>
</dbReference>
<protein>
    <submittedName>
        <fullName evidence="1">Plasmid-like protein</fullName>
    </submittedName>
</protein>
<dbReference type="RefSeq" id="WP_143424217.1">
    <property type="nucleotide sequence ID" value="NZ_BDQG01000001.1"/>
</dbReference>
<keyword evidence="2" id="KW-1185">Reference proteome</keyword>
<reference evidence="1 2" key="1">
    <citation type="submission" date="2017-04" db="EMBL/GenBank/DDBJ databases">
        <authorList>
            <consortium name="Geobacter pelophilus Genome Sequencing"/>
            <person name="Aoyagi T."/>
            <person name="Koike H."/>
            <person name="Hori T."/>
        </authorList>
    </citation>
    <scope>NUCLEOTIDE SEQUENCE [LARGE SCALE GENOMIC DNA]</scope>
    <source>
        <strain evidence="1 2">Drf2</strain>
    </source>
</reference>
<name>A0ABQ0MEI2_9BACT</name>
<evidence type="ECO:0000313" key="2">
    <source>
        <dbReference type="Proteomes" id="UP000194153"/>
    </source>
</evidence>
<accession>A0ABQ0MEI2</accession>
<organism evidence="1 2">
    <name type="scientific">Geoanaerobacter pelophilus</name>
    <dbReference type="NCBI Taxonomy" id="60036"/>
    <lineage>
        <taxon>Bacteria</taxon>
        <taxon>Pseudomonadati</taxon>
        <taxon>Thermodesulfobacteriota</taxon>
        <taxon>Desulfuromonadia</taxon>
        <taxon>Geobacterales</taxon>
        <taxon>Geobacteraceae</taxon>
        <taxon>Geoanaerobacter</taxon>
    </lineage>
</organism>
<comment type="caution">
    <text evidence="1">The sequence shown here is derived from an EMBL/GenBank/DDBJ whole genome shotgun (WGS) entry which is preliminary data.</text>
</comment>
<dbReference type="SUPFAM" id="SSF52980">
    <property type="entry name" value="Restriction endonuclease-like"/>
    <property type="match status" value="1"/>
</dbReference>
<reference evidence="2" key="2">
    <citation type="submission" date="2017-05" db="EMBL/GenBank/DDBJ databases">
        <title>Draft genome sequence of Geobacter pelophilus, a iron(III)-reducing bacteria.</title>
        <authorList>
            <person name="Aoyagi T."/>
            <person name="Koike H."/>
            <person name="Morita T."/>
            <person name="Sato Y."/>
            <person name="Habe H."/>
            <person name="Hori T."/>
        </authorList>
    </citation>
    <scope>NUCLEOTIDE SEQUENCE [LARGE SCALE GENOMIC DNA]</scope>
    <source>
        <strain evidence="2">Drf2</strain>
    </source>
</reference>
<evidence type="ECO:0000313" key="1">
    <source>
        <dbReference type="EMBL" id="GAW65513.1"/>
    </source>
</evidence>
<proteinExistence type="predicted"/>
<dbReference type="Proteomes" id="UP000194153">
    <property type="component" value="Unassembled WGS sequence"/>
</dbReference>
<gene>
    <name evidence="1" type="ORF">GPEL0_01f0434</name>
</gene>